<proteinExistence type="predicted"/>
<dbReference type="EMBL" id="AGNL01048534">
    <property type="protein sequence ID" value="EJK45419.1"/>
    <property type="molecule type" value="Genomic_DNA"/>
</dbReference>
<keyword evidence="2" id="KW-1185">Reference proteome</keyword>
<evidence type="ECO:0000313" key="2">
    <source>
        <dbReference type="Proteomes" id="UP000266841"/>
    </source>
</evidence>
<comment type="caution">
    <text evidence="1">The sequence shown here is derived from an EMBL/GenBank/DDBJ whole genome shotgun (WGS) entry which is preliminary data.</text>
</comment>
<dbReference type="AlphaFoldDB" id="K0R2J3"/>
<name>K0R2J3_THAOC</name>
<sequence length="47" mass="5230">SGRDIYHPGSCSSLLHGLAAVWKTQLKLAISFYWAILARRGILVRGF</sequence>
<accession>K0R2J3</accession>
<gene>
    <name evidence="1" type="ORF">THAOC_35966</name>
</gene>
<organism evidence="1 2">
    <name type="scientific">Thalassiosira oceanica</name>
    <name type="common">Marine diatom</name>
    <dbReference type="NCBI Taxonomy" id="159749"/>
    <lineage>
        <taxon>Eukaryota</taxon>
        <taxon>Sar</taxon>
        <taxon>Stramenopiles</taxon>
        <taxon>Ochrophyta</taxon>
        <taxon>Bacillariophyta</taxon>
        <taxon>Coscinodiscophyceae</taxon>
        <taxon>Thalassiosirophycidae</taxon>
        <taxon>Thalassiosirales</taxon>
        <taxon>Thalassiosiraceae</taxon>
        <taxon>Thalassiosira</taxon>
    </lineage>
</organism>
<protein>
    <submittedName>
        <fullName evidence="1">Uncharacterized protein</fullName>
    </submittedName>
</protein>
<feature type="non-terminal residue" evidence="1">
    <location>
        <position position="1"/>
    </location>
</feature>
<evidence type="ECO:0000313" key="1">
    <source>
        <dbReference type="EMBL" id="EJK45419.1"/>
    </source>
</evidence>
<reference evidence="1 2" key="1">
    <citation type="journal article" date="2012" name="Genome Biol.">
        <title>Genome and low-iron response of an oceanic diatom adapted to chronic iron limitation.</title>
        <authorList>
            <person name="Lommer M."/>
            <person name="Specht M."/>
            <person name="Roy A.S."/>
            <person name="Kraemer L."/>
            <person name="Andreson R."/>
            <person name="Gutowska M.A."/>
            <person name="Wolf J."/>
            <person name="Bergner S.V."/>
            <person name="Schilhabel M.B."/>
            <person name="Klostermeier U.C."/>
            <person name="Beiko R.G."/>
            <person name="Rosenstiel P."/>
            <person name="Hippler M."/>
            <person name="Laroche J."/>
        </authorList>
    </citation>
    <scope>NUCLEOTIDE SEQUENCE [LARGE SCALE GENOMIC DNA]</scope>
    <source>
        <strain evidence="1 2">CCMP1005</strain>
    </source>
</reference>
<dbReference type="Proteomes" id="UP000266841">
    <property type="component" value="Unassembled WGS sequence"/>
</dbReference>